<dbReference type="PANTHER" id="PTHR31140">
    <property type="entry name" value="B3 DOMAIN-CONTAINING TRANSCRIPTION FACTOR ABI3"/>
    <property type="match status" value="1"/>
</dbReference>
<dbReference type="AlphaFoldDB" id="A0AAV8E0M4"/>
<dbReference type="GO" id="GO:0003700">
    <property type="term" value="F:DNA-binding transcription factor activity"/>
    <property type="evidence" value="ECO:0007669"/>
    <property type="project" value="InterPro"/>
</dbReference>
<dbReference type="Pfam" id="PF02362">
    <property type="entry name" value="B3"/>
    <property type="match status" value="1"/>
</dbReference>
<evidence type="ECO:0000313" key="9">
    <source>
        <dbReference type="Proteomes" id="UP001140206"/>
    </source>
</evidence>
<feature type="domain" description="TF-B3" evidence="7">
    <location>
        <begin position="220"/>
        <end position="323"/>
    </location>
</feature>
<dbReference type="SUPFAM" id="SSF101936">
    <property type="entry name" value="DNA-binding pseudobarrel domain"/>
    <property type="match status" value="1"/>
</dbReference>
<keyword evidence="2" id="KW-0805">Transcription regulation</keyword>
<gene>
    <name evidence="8" type="ORF">LUZ62_058006</name>
</gene>
<evidence type="ECO:0000259" key="7">
    <source>
        <dbReference type="PROSITE" id="PS50863"/>
    </source>
</evidence>
<keyword evidence="3" id="KW-0238">DNA-binding</keyword>
<evidence type="ECO:0000256" key="6">
    <source>
        <dbReference type="SAM" id="MobiDB-lite"/>
    </source>
</evidence>
<evidence type="ECO:0000256" key="3">
    <source>
        <dbReference type="ARBA" id="ARBA00023125"/>
    </source>
</evidence>
<accession>A0AAV8E0M4</accession>
<name>A0AAV8E0M4_9POAL</name>
<sequence>MLPMKTSGPKGGIDSMSKSYSKNEGQQSETKPDEKERCGVSQVSSQFISVVPDSTAVPALPFQPGFPHFEHSTNHFQWQISFPYPSPVDSLRIPQTLNNQAPCAFYAYQDSVTYNCIDPHYLPHFNLCSGEIRNPIVPPSIQQDNNFISIGSDNNSSVNLPFPRPDGTSEIMQSRNLEDSPTFSSCREFSSSEVSGHQIFSQSQNLINQRLSHEVMTIVTRKELTKSDVGSIGRIVIPKKDAEANFPPLFDRDGILLPMDDVSLHHITWEFKYRFWPNNKSRMYILENTGEFVKTHGLQAGDYLSIYRSPALATYFVKGEKRF</sequence>
<feature type="region of interest" description="Disordered" evidence="6">
    <location>
        <begin position="1"/>
        <end position="38"/>
    </location>
</feature>
<evidence type="ECO:0000256" key="2">
    <source>
        <dbReference type="ARBA" id="ARBA00023015"/>
    </source>
</evidence>
<evidence type="ECO:0000256" key="4">
    <source>
        <dbReference type="ARBA" id="ARBA00023163"/>
    </source>
</evidence>
<dbReference type="InterPro" id="IPR003340">
    <property type="entry name" value="B3_DNA-bd"/>
</dbReference>
<comment type="caution">
    <text evidence="8">The sequence shown here is derived from an EMBL/GenBank/DDBJ whole genome shotgun (WGS) entry which is preliminary data.</text>
</comment>
<proteinExistence type="predicted"/>
<protein>
    <submittedName>
        <fullName evidence="8">B3 domain-containing protein IDEF1</fullName>
    </submittedName>
</protein>
<dbReference type="InterPro" id="IPR044800">
    <property type="entry name" value="LEC2-like"/>
</dbReference>
<organism evidence="8 9">
    <name type="scientific">Rhynchospora pubera</name>
    <dbReference type="NCBI Taxonomy" id="906938"/>
    <lineage>
        <taxon>Eukaryota</taxon>
        <taxon>Viridiplantae</taxon>
        <taxon>Streptophyta</taxon>
        <taxon>Embryophyta</taxon>
        <taxon>Tracheophyta</taxon>
        <taxon>Spermatophyta</taxon>
        <taxon>Magnoliopsida</taxon>
        <taxon>Liliopsida</taxon>
        <taxon>Poales</taxon>
        <taxon>Cyperaceae</taxon>
        <taxon>Cyperoideae</taxon>
        <taxon>Rhynchosporeae</taxon>
        <taxon>Rhynchospora</taxon>
    </lineage>
</organism>
<dbReference type="GO" id="GO:0005634">
    <property type="term" value="C:nucleus"/>
    <property type="evidence" value="ECO:0007669"/>
    <property type="project" value="UniProtKB-SubCell"/>
</dbReference>
<comment type="subcellular location">
    <subcellularLocation>
        <location evidence="1">Nucleus</location>
    </subcellularLocation>
</comment>
<dbReference type="PANTHER" id="PTHR31140:SF90">
    <property type="entry name" value="B3 DOMAIN-CONTAINING TRANSCRIPTION FACTOR LEC2"/>
    <property type="match status" value="1"/>
</dbReference>
<dbReference type="EMBL" id="JAMFTS010000003">
    <property type="protein sequence ID" value="KAJ4773749.1"/>
    <property type="molecule type" value="Genomic_DNA"/>
</dbReference>
<evidence type="ECO:0000256" key="5">
    <source>
        <dbReference type="ARBA" id="ARBA00023242"/>
    </source>
</evidence>
<keyword evidence="9" id="KW-1185">Reference proteome</keyword>
<evidence type="ECO:0000256" key="1">
    <source>
        <dbReference type="ARBA" id="ARBA00004123"/>
    </source>
</evidence>
<keyword evidence="4" id="KW-0804">Transcription</keyword>
<keyword evidence="5" id="KW-0539">Nucleus</keyword>
<feature type="compositionally biased region" description="Polar residues" evidence="6">
    <location>
        <begin position="16"/>
        <end position="29"/>
    </location>
</feature>
<dbReference type="SMART" id="SM01019">
    <property type="entry name" value="B3"/>
    <property type="match status" value="1"/>
</dbReference>
<dbReference type="CDD" id="cd10017">
    <property type="entry name" value="B3_DNA"/>
    <property type="match status" value="1"/>
</dbReference>
<evidence type="ECO:0000313" key="8">
    <source>
        <dbReference type="EMBL" id="KAJ4773749.1"/>
    </source>
</evidence>
<dbReference type="Gene3D" id="2.40.330.10">
    <property type="entry name" value="DNA-binding pseudobarrel domain"/>
    <property type="match status" value="1"/>
</dbReference>
<dbReference type="InterPro" id="IPR015300">
    <property type="entry name" value="DNA-bd_pseudobarrel_sf"/>
</dbReference>
<reference evidence="8" key="1">
    <citation type="submission" date="2022-08" db="EMBL/GenBank/DDBJ databases">
        <authorList>
            <person name="Marques A."/>
        </authorList>
    </citation>
    <scope>NUCLEOTIDE SEQUENCE</scope>
    <source>
        <strain evidence="8">RhyPub2mFocal</strain>
        <tissue evidence="8">Leaves</tissue>
    </source>
</reference>
<dbReference type="PROSITE" id="PS50863">
    <property type="entry name" value="B3"/>
    <property type="match status" value="1"/>
</dbReference>
<dbReference type="GO" id="GO:0003677">
    <property type="term" value="F:DNA binding"/>
    <property type="evidence" value="ECO:0007669"/>
    <property type="project" value="UniProtKB-KW"/>
</dbReference>
<dbReference type="Proteomes" id="UP001140206">
    <property type="component" value="Chromosome 3"/>
</dbReference>